<sequence length="221" mass="24426">MYINYPKNWPQTASEAVALQQELRSQVVLTDQIGPVNHVAGVDVGFEEDGTVTRAAVVVLTFPELQLVESSLARKPTTFPYIPGLLSFREIPALLEALEQLQTNPDLILVDGMGIAHPRRLGIASHLGILIDKPTIGVGKSLLVGKYEMPAMEKGSWEPLIHKQETIGAVLRTRDKINPLFISTGHKVSLPTAIDYVMRCTTKYRLPETTRLAHNLASRKK</sequence>
<evidence type="ECO:0000256" key="3">
    <source>
        <dbReference type="ARBA" id="ARBA00022722"/>
    </source>
</evidence>
<dbReference type="GO" id="GO:0006281">
    <property type="term" value="P:DNA repair"/>
    <property type="evidence" value="ECO:0007669"/>
    <property type="project" value="UniProtKB-UniRule"/>
</dbReference>
<dbReference type="Gene3D" id="3.30.2170.10">
    <property type="entry name" value="archaeoglobus fulgidus dsm 4304 superfamily"/>
    <property type="match status" value="1"/>
</dbReference>
<comment type="function">
    <text evidence="6">DNA repair enzyme involved in the repair of deaminated bases. Selectively cleaves double-stranded DNA at the second phosphodiester bond 3' to a deoxyinosine leaving behind the intact lesion on the nicked DNA.</text>
</comment>
<feature type="site" description="Interaction with target DNA" evidence="6">
    <location>
        <position position="81"/>
    </location>
</feature>
<comment type="catalytic activity">
    <reaction evidence="6">
        <text>Endonucleolytic cleavage at apurinic or apyrimidinic sites to products with a 5'-phosphate.</text>
        <dbReference type="EC" id="3.1.21.7"/>
    </reaction>
</comment>
<feature type="binding site" evidence="6">
    <location>
        <position position="111"/>
    </location>
    <ligand>
        <name>Mg(2+)</name>
        <dbReference type="ChEBI" id="CHEBI:18420"/>
    </ligand>
</feature>
<dbReference type="PANTHER" id="PTHR28511:SF1">
    <property type="entry name" value="ENDONUCLEASE V"/>
    <property type="match status" value="1"/>
</dbReference>
<keyword evidence="3 6" id="KW-0540">Nuclease</keyword>
<dbReference type="GO" id="GO:0016891">
    <property type="term" value="F:RNA endonuclease activity producing 5'-phosphomonoesters, hydrolytic mechanism"/>
    <property type="evidence" value="ECO:0007669"/>
    <property type="project" value="TreeGrafter"/>
</dbReference>
<keyword evidence="6" id="KW-0227">DNA damage</keyword>
<keyword evidence="6" id="KW-0460">Magnesium</keyword>
<dbReference type="GO" id="GO:0000287">
    <property type="term" value="F:magnesium ion binding"/>
    <property type="evidence" value="ECO:0007669"/>
    <property type="project" value="UniProtKB-UniRule"/>
</dbReference>
<comment type="cofactor">
    <cofactor evidence="6">
        <name>Mg(2+)</name>
        <dbReference type="ChEBI" id="CHEBI:18420"/>
    </cofactor>
</comment>
<evidence type="ECO:0000313" key="7">
    <source>
        <dbReference type="EMBL" id="QHT71150.1"/>
    </source>
</evidence>
<reference evidence="7 8" key="1">
    <citation type="submission" date="2020-01" db="EMBL/GenBank/DDBJ databases">
        <authorList>
            <person name="Kim M.K."/>
        </authorList>
    </citation>
    <scope>NUCLEOTIDE SEQUENCE [LARGE SCALE GENOMIC DNA]</scope>
    <source>
        <strain evidence="7 8">172606-1</strain>
    </source>
</reference>
<dbReference type="Proteomes" id="UP000480178">
    <property type="component" value="Chromosome"/>
</dbReference>
<dbReference type="CDD" id="cd06559">
    <property type="entry name" value="Endonuclease_V"/>
    <property type="match status" value="1"/>
</dbReference>
<dbReference type="Pfam" id="PF04493">
    <property type="entry name" value="Endonuclease_5"/>
    <property type="match status" value="1"/>
</dbReference>
<evidence type="ECO:0000256" key="5">
    <source>
        <dbReference type="ARBA" id="ARBA00022801"/>
    </source>
</evidence>
<feature type="binding site" evidence="6">
    <location>
        <position position="43"/>
    </location>
    <ligand>
        <name>Mg(2+)</name>
        <dbReference type="ChEBI" id="CHEBI:18420"/>
    </ligand>
</feature>
<evidence type="ECO:0000256" key="1">
    <source>
        <dbReference type="ARBA" id="ARBA00004496"/>
    </source>
</evidence>
<keyword evidence="6" id="KW-0479">Metal-binding</keyword>
<keyword evidence="8" id="KW-1185">Reference proteome</keyword>
<comment type="similarity">
    <text evidence="6">Belongs to the endonuclease V family.</text>
</comment>
<dbReference type="AlphaFoldDB" id="A0A6C0GUY4"/>
<evidence type="ECO:0000256" key="6">
    <source>
        <dbReference type="HAMAP-Rule" id="MF_00801"/>
    </source>
</evidence>
<dbReference type="HAMAP" id="MF_00801">
    <property type="entry name" value="Endonuclease_5"/>
    <property type="match status" value="1"/>
</dbReference>
<dbReference type="EMBL" id="CP048222">
    <property type="protein sequence ID" value="QHT71150.1"/>
    <property type="molecule type" value="Genomic_DNA"/>
</dbReference>
<dbReference type="GO" id="GO:0043737">
    <property type="term" value="F:deoxyribonuclease V activity"/>
    <property type="evidence" value="ECO:0007669"/>
    <property type="project" value="UniProtKB-UniRule"/>
</dbReference>
<dbReference type="GO" id="GO:0003727">
    <property type="term" value="F:single-stranded RNA binding"/>
    <property type="evidence" value="ECO:0007669"/>
    <property type="project" value="TreeGrafter"/>
</dbReference>
<gene>
    <name evidence="6 7" type="primary">nfi</name>
    <name evidence="7" type="ORF">GXP67_33110</name>
</gene>
<name>A0A6C0GUY4_9BACT</name>
<keyword evidence="2 6" id="KW-0963">Cytoplasm</keyword>
<protein>
    <recommendedName>
        <fullName evidence="6">Endonuclease V</fullName>
        <ecNumber evidence="6">3.1.21.7</ecNumber>
    </recommendedName>
    <alternativeName>
        <fullName evidence="6">Deoxyinosine 3'endonuclease</fullName>
    </alternativeName>
    <alternativeName>
        <fullName evidence="6">Deoxyribonuclease V</fullName>
        <shortName evidence="6">DNase V</shortName>
    </alternativeName>
</protein>
<dbReference type="KEGG" id="rhoz:GXP67_33110"/>
<proteinExistence type="inferred from homology"/>
<keyword evidence="6" id="KW-0234">DNA repair</keyword>
<dbReference type="NCBIfam" id="NF008629">
    <property type="entry name" value="PRK11617.1"/>
    <property type="match status" value="1"/>
</dbReference>
<keyword evidence="4 6" id="KW-0255">Endonuclease</keyword>
<organism evidence="7 8">
    <name type="scientific">Rhodocytophaga rosea</name>
    <dbReference type="NCBI Taxonomy" id="2704465"/>
    <lineage>
        <taxon>Bacteria</taxon>
        <taxon>Pseudomonadati</taxon>
        <taxon>Bacteroidota</taxon>
        <taxon>Cytophagia</taxon>
        <taxon>Cytophagales</taxon>
        <taxon>Rhodocytophagaceae</taxon>
        <taxon>Rhodocytophaga</taxon>
    </lineage>
</organism>
<dbReference type="InterPro" id="IPR007581">
    <property type="entry name" value="Endonuclease-V"/>
</dbReference>
<keyword evidence="5 6" id="KW-0378">Hydrolase</keyword>
<evidence type="ECO:0000256" key="4">
    <source>
        <dbReference type="ARBA" id="ARBA00022759"/>
    </source>
</evidence>
<dbReference type="PANTHER" id="PTHR28511">
    <property type="entry name" value="ENDONUCLEASE V"/>
    <property type="match status" value="1"/>
</dbReference>
<dbReference type="EC" id="3.1.21.7" evidence="6"/>
<evidence type="ECO:0000313" key="8">
    <source>
        <dbReference type="Proteomes" id="UP000480178"/>
    </source>
</evidence>
<dbReference type="RefSeq" id="WP_162447092.1">
    <property type="nucleotide sequence ID" value="NZ_CP048222.1"/>
</dbReference>
<accession>A0A6C0GUY4</accession>
<comment type="subcellular location">
    <subcellularLocation>
        <location evidence="1 6">Cytoplasm</location>
    </subcellularLocation>
</comment>
<evidence type="ECO:0000256" key="2">
    <source>
        <dbReference type="ARBA" id="ARBA00022490"/>
    </source>
</evidence>
<dbReference type="GO" id="GO:0005737">
    <property type="term" value="C:cytoplasm"/>
    <property type="evidence" value="ECO:0007669"/>
    <property type="project" value="UniProtKB-SubCell"/>
</dbReference>